<dbReference type="EMBL" id="BASZ01000005">
    <property type="protein sequence ID" value="GAD49398.1"/>
    <property type="molecule type" value="Genomic_DNA"/>
</dbReference>
<keyword evidence="3" id="KW-1185">Reference proteome</keyword>
<organism evidence="2 3">
    <name type="scientific">Caenibius tardaugens NBRC 16725</name>
    <dbReference type="NCBI Taxonomy" id="1219035"/>
    <lineage>
        <taxon>Bacteria</taxon>
        <taxon>Pseudomonadati</taxon>
        <taxon>Pseudomonadota</taxon>
        <taxon>Alphaproteobacteria</taxon>
        <taxon>Sphingomonadales</taxon>
        <taxon>Erythrobacteraceae</taxon>
        <taxon>Caenibius</taxon>
    </lineage>
</organism>
<keyword evidence="1" id="KW-0812">Transmembrane</keyword>
<proteinExistence type="predicted"/>
<dbReference type="KEGG" id="ntd:EGO55_12845"/>
<keyword evidence="1" id="KW-0472">Membrane</keyword>
<dbReference type="AlphaFoldDB" id="U3A3S6"/>
<dbReference type="RefSeq" id="WP_021690304.1">
    <property type="nucleotide sequence ID" value="NZ_BASZ01000005.1"/>
</dbReference>
<feature type="transmembrane region" description="Helical" evidence="1">
    <location>
        <begin position="12"/>
        <end position="31"/>
    </location>
</feature>
<dbReference type="eggNOG" id="ENOG5031BNP">
    <property type="taxonomic scope" value="Bacteria"/>
</dbReference>
<gene>
    <name evidence="2" type="ORF">NT2_05_03190</name>
</gene>
<evidence type="ECO:0000313" key="2">
    <source>
        <dbReference type="EMBL" id="GAD49398.1"/>
    </source>
</evidence>
<sequence>MILRTSLRGQPLSVLVLILGGWVALRVATWAPPAWDMTVRDGWAIPAPAMPALADKTAGSADGRMVAEGFARGPISPPYGMGYPEGMALSGYPAPPLGWQMAGGIPQPVFQQVRIPVPVYYYPASPGGGPVGAAAFAMAGNGSGAVGGMTGSGALPAGAGAAVPSPPLAFADPGVPPPFLAPEPARTRGNRWSADAWVLARRESPVMPASGRPSYGGSQAGAILRYHIAPQNGHRPIAYLRAYSALGSIRENEIALGVGARPFRSVPLMLAVEGRAFRSAQGQTSVRPAVLAYTELPPFALPLGFTGEAYVQGGYVGGMYKTGFADGQLRVDRTLIDVATMQLRAGGGIWAGAQKGAARLDVGPSASTMIDMWGTRSRVSLDWRFRVKGDAEPKSGPAVTISAGF</sequence>
<protein>
    <submittedName>
        <fullName evidence="2">Uncharacterized protein</fullName>
    </submittedName>
</protein>
<keyword evidence="1" id="KW-1133">Transmembrane helix</keyword>
<evidence type="ECO:0000256" key="1">
    <source>
        <dbReference type="SAM" id="Phobius"/>
    </source>
</evidence>
<dbReference type="OrthoDB" id="7427399at2"/>
<accession>U3A3S6</accession>
<dbReference type="Proteomes" id="UP000016568">
    <property type="component" value="Unassembled WGS sequence"/>
</dbReference>
<reference evidence="2 3" key="1">
    <citation type="submission" date="2013-09" db="EMBL/GenBank/DDBJ databases">
        <title>Whole genome shotgun sequence of Novosphingobium tardaugens NBRC 16725.</title>
        <authorList>
            <person name="Isaki S."/>
            <person name="Hosoyama A."/>
            <person name="Tsuchikane K."/>
            <person name="Katsumata H."/>
            <person name="Ando Y."/>
            <person name="Yamazaki S."/>
            <person name="Fujita N."/>
        </authorList>
    </citation>
    <scope>NUCLEOTIDE SEQUENCE [LARGE SCALE GENOMIC DNA]</scope>
    <source>
        <strain evidence="2 3">NBRC 16725</strain>
    </source>
</reference>
<name>U3A3S6_9SPHN</name>
<comment type="caution">
    <text evidence="2">The sequence shown here is derived from an EMBL/GenBank/DDBJ whole genome shotgun (WGS) entry which is preliminary data.</text>
</comment>
<evidence type="ECO:0000313" key="3">
    <source>
        <dbReference type="Proteomes" id="UP000016568"/>
    </source>
</evidence>